<dbReference type="InterPro" id="IPR024618">
    <property type="entry name" value="DUF3857"/>
</dbReference>
<dbReference type="EMBL" id="OCMF01000001">
    <property type="protein sequence ID" value="SOC78784.1"/>
    <property type="molecule type" value="Genomic_DNA"/>
</dbReference>
<name>A0A285X227_9FLAO</name>
<organism evidence="4 5">
    <name type="scientific">Salinimicrobium sediminis</name>
    <dbReference type="NCBI Taxonomy" id="1343891"/>
    <lineage>
        <taxon>Bacteria</taxon>
        <taxon>Pseudomonadati</taxon>
        <taxon>Bacteroidota</taxon>
        <taxon>Flavobacteriia</taxon>
        <taxon>Flavobacteriales</taxon>
        <taxon>Flavobacteriaceae</taxon>
        <taxon>Salinimicrobium</taxon>
    </lineage>
</organism>
<protein>
    <submittedName>
        <fullName evidence="4">Transglutaminase-like superfamily protein</fullName>
    </submittedName>
</protein>
<sequence>MQRIFIFLALCCSVGLSAQDLHLSFLSINDSLTRHANAVVREEIVEIEIAAIDKLYIHTKRIVTVLNEHGNRYAFVGDSYDKSSKINNQKAVVYDAMGNEIKVVKKRDFEDRSLVASGTLYNDNRLSYFDYTPRAYPFTIVYESIIEKENTIFLNDWEPVGEHNLSVERSSYSIKNRAGINLRTRENNFEGANISKEGTELEPVYILKDFPAVDYEKLSPSLEKITPRVQVALDRFSLVGVEGSAATWEELGKWQYENLLKDRNELPETTVEKVKKLTAGAKSDVEKAKLIYEYVQENSRYISVQLGIGGWSPAPASEVDQLKYGDCKGLTNYTKALLDSQNIPSYYAVVIAGEEQEDLEPSFASMQGNHVILNLPQAGEDEDVWLECTSQTLPFNYLGDFTDNRNVLLVKPEGGEIVRTKSYSTSENLRESSSRIALNEDGSFSAAIERRSYGVPYGNIYGISTALAKDQELYYKKLLKHLRSLNISKVAFNNDREKQVFTETLNLSGEGYGSKTGKIMLLPLNFFRASTYDLPRLEERRQALEISRGLSFKDHVELRLPEAFELEALPDNFKLQNEFGSFSFTVVETEKEGEQVLVAERFYSINEGTWPAEKYDDFRDFINTINSFSNLKAVIIAAKIHN</sequence>
<keyword evidence="5" id="KW-1185">Reference proteome</keyword>
<feature type="signal peptide" evidence="1">
    <location>
        <begin position="1"/>
        <end position="18"/>
    </location>
</feature>
<feature type="domain" description="Transglutaminase-like" evidence="2">
    <location>
        <begin position="274"/>
        <end position="377"/>
    </location>
</feature>
<evidence type="ECO:0000313" key="5">
    <source>
        <dbReference type="Proteomes" id="UP000219193"/>
    </source>
</evidence>
<dbReference type="Gene3D" id="3.10.620.30">
    <property type="match status" value="1"/>
</dbReference>
<accession>A0A285X227</accession>
<dbReference type="RefSeq" id="WP_097054580.1">
    <property type="nucleotide sequence ID" value="NZ_OCMF01000001.1"/>
</dbReference>
<evidence type="ECO:0000256" key="1">
    <source>
        <dbReference type="SAM" id="SignalP"/>
    </source>
</evidence>
<gene>
    <name evidence="4" type="ORF">SAMN06296241_0300</name>
</gene>
<dbReference type="Pfam" id="PF12969">
    <property type="entry name" value="DUF3857"/>
    <property type="match status" value="1"/>
</dbReference>
<evidence type="ECO:0000259" key="2">
    <source>
        <dbReference type="Pfam" id="PF01841"/>
    </source>
</evidence>
<dbReference type="InterPro" id="IPR038765">
    <property type="entry name" value="Papain-like_cys_pep_sf"/>
</dbReference>
<dbReference type="Gene3D" id="2.60.120.1130">
    <property type="match status" value="1"/>
</dbReference>
<feature type="domain" description="DUF3857" evidence="3">
    <location>
        <begin position="57"/>
        <end position="195"/>
    </location>
</feature>
<keyword evidence="1" id="KW-0732">Signal</keyword>
<dbReference type="OrthoDB" id="8595007at2"/>
<evidence type="ECO:0000259" key="3">
    <source>
        <dbReference type="Pfam" id="PF12969"/>
    </source>
</evidence>
<dbReference type="Proteomes" id="UP000219193">
    <property type="component" value="Unassembled WGS sequence"/>
</dbReference>
<proteinExistence type="predicted"/>
<evidence type="ECO:0000313" key="4">
    <source>
        <dbReference type="EMBL" id="SOC78784.1"/>
    </source>
</evidence>
<dbReference type="AlphaFoldDB" id="A0A285X227"/>
<dbReference type="Pfam" id="PF01841">
    <property type="entry name" value="Transglut_core"/>
    <property type="match status" value="1"/>
</dbReference>
<reference evidence="5" key="1">
    <citation type="submission" date="2017-09" db="EMBL/GenBank/DDBJ databases">
        <authorList>
            <person name="Varghese N."/>
            <person name="Submissions S."/>
        </authorList>
    </citation>
    <scope>NUCLEOTIDE SEQUENCE [LARGE SCALE GENOMIC DNA]</scope>
    <source>
        <strain evidence="5">CGMCC 1.12641</strain>
    </source>
</reference>
<dbReference type="Gene3D" id="2.60.40.3140">
    <property type="match status" value="1"/>
</dbReference>
<feature type="chain" id="PRO_5013126335" evidence="1">
    <location>
        <begin position="19"/>
        <end position="642"/>
    </location>
</feature>
<dbReference type="SUPFAM" id="SSF54001">
    <property type="entry name" value="Cysteine proteinases"/>
    <property type="match status" value="1"/>
</dbReference>
<dbReference type="InterPro" id="IPR002931">
    <property type="entry name" value="Transglutaminase-like"/>
</dbReference>